<keyword evidence="4" id="KW-0659">Purine metabolism</keyword>
<dbReference type="CDD" id="cd10977">
    <property type="entry name" value="CE4_PuuE_SpCDA1"/>
    <property type="match status" value="1"/>
</dbReference>
<evidence type="ECO:0000313" key="7">
    <source>
        <dbReference type="EMBL" id="SLN74676.1"/>
    </source>
</evidence>
<evidence type="ECO:0000256" key="1">
    <source>
        <dbReference type="ARBA" id="ARBA00003236"/>
    </source>
</evidence>
<dbReference type="SUPFAM" id="SSF88713">
    <property type="entry name" value="Glycoside hydrolase/deacetylase"/>
    <property type="match status" value="1"/>
</dbReference>
<evidence type="ECO:0000313" key="8">
    <source>
        <dbReference type="Proteomes" id="UP000194012"/>
    </source>
</evidence>
<dbReference type="GO" id="GO:0019628">
    <property type="term" value="P:urate catabolic process"/>
    <property type="evidence" value="ECO:0007669"/>
    <property type="project" value="UniProtKB-UniPathway"/>
</dbReference>
<dbReference type="GO" id="GO:0005975">
    <property type="term" value="P:carbohydrate metabolic process"/>
    <property type="evidence" value="ECO:0007669"/>
    <property type="project" value="InterPro"/>
</dbReference>
<dbReference type="GO" id="GO:0000255">
    <property type="term" value="P:allantoin metabolic process"/>
    <property type="evidence" value="ECO:0007669"/>
    <property type="project" value="InterPro"/>
</dbReference>
<keyword evidence="8" id="KW-1185">Reference proteome</keyword>
<evidence type="ECO:0000256" key="2">
    <source>
        <dbReference type="ARBA" id="ARBA00010973"/>
    </source>
</evidence>
<dbReference type="Pfam" id="PF01522">
    <property type="entry name" value="Polysacc_deac_1"/>
    <property type="match status" value="1"/>
</dbReference>
<dbReference type="InterPro" id="IPR011330">
    <property type="entry name" value="Glyco_hydro/deAcase_b/a-brl"/>
</dbReference>
<evidence type="ECO:0000259" key="6">
    <source>
        <dbReference type="PROSITE" id="PS51677"/>
    </source>
</evidence>
<dbReference type="UniPathway" id="UPA00394">
    <property type="reaction ID" value="UER00652"/>
</dbReference>
<dbReference type="InterPro" id="IPR002509">
    <property type="entry name" value="NODB_dom"/>
</dbReference>
<dbReference type="InterPro" id="IPR036778">
    <property type="entry name" value="OHCU_decarboxylase_sf"/>
</dbReference>
<dbReference type="PROSITE" id="PS51677">
    <property type="entry name" value="NODB"/>
    <property type="match status" value="1"/>
</dbReference>
<dbReference type="Proteomes" id="UP000194012">
    <property type="component" value="Unassembled WGS sequence"/>
</dbReference>
<evidence type="ECO:0000256" key="5">
    <source>
        <dbReference type="ARBA" id="ARBA00032976"/>
    </source>
</evidence>
<feature type="domain" description="NodB homology" evidence="6">
    <location>
        <begin position="84"/>
        <end position="302"/>
    </location>
</feature>
<evidence type="ECO:0000256" key="3">
    <source>
        <dbReference type="ARBA" id="ARBA00020071"/>
    </source>
</evidence>
<dbReference type="EMBL" id="FWFJ01000062">
    <property type="protein sequence ID" value="SLN74676.1"/>
    <property type="molecule type" value="Genomic_DNA"/>
</dbReference>
<dbReference type="Pfam" id="PF09349">
    <property type="entry name" value="OHCU_decarbox"/>
    <property type="match status" value="1"/>
</dbReference>
<name>A0A1X7AD71_9RHOB</name>
<dbReference type="PANTHER" id="PTHR43123">
    <property type="entry name" value="POLYSACCHARIDE DEACETYLASE-RELATED"/>
    <property type="match status" value="1"/>
</dbReference>
<dbReference type="AlphaFoldDB" id="A0A1X7AD71"/>
<sequence>MHSFVLEHNRNLETTFMTRYPRDMRGHGAQAPDPKWPNGAKIAVQFVVNYEEGGENNILHGDAASEAFLSEIVGAAAWPGQRHWNMESIYEYGARAGFWRLHRLFTEMNIPATVYGVATALARNPEQLRAMQDADWEIASHGLKWIEYKDHTPEAEKADMLEAIRLHTEVTGTRPRGWYTGRCSANTVDLVAEEGGFDYVSDAYADDLPYWVRSGGKDQLIVPYTLDCNDMRFATPQGFNSGDQFFAYLKDSFDALYAEGEAGQAKMMSIGLHCRLVGRPGRVMALRRFMEYAQGHADVWFARRIEIARHWHDHHPNVAFERPSEMTKEAFVAAFGGVFEHSAWIAERAFDLELGPAHDCATGLHHALCRMFRSASHAERLGVLTAHPDLAGKLAAAGQLTAESTSEQAGAGLDMLTDAERAMFQSLNAEYVAKHGFPFIIAVRDNTKASIQQAFERRINNDSETEFAEACKQVERIGEWRLKGVLPQ</sequence>
<dbReference type="NCBIfam" id="TIGR03212">
    <property type="entry name" value="uraD_N-term-dom"/>
    <property type="match status" value="1"/>
</dbReference>
<dbReference type="SUPFAM" id="SSF158694">
    <property type="entry name" value="UraD-Like"/>
    <property type="match status" value="1"/>
</dbReference>
<comment type="function">
    <text evidence="1">Is involved in generating a small heat-stable compound (Nod), an acylated oligomer of N-acetylglucosamine, that stimulates mitosis in various plant protoplasts.</text>
</comment>
<dbReference type="GO" id="GO:0016810">
    <property type="term" value="F:hydrolase activity, acting on carbon-nitrogen (but not peptide) bonds"/>
    <property type="evidence" value="ECO:0007669"/>
    <property type="project" value="InterPro"/>
</dbReference>
<proteinExistence type="inferred from homology"/>
<evidence type="ECO:0000256" key="4">
    <source>
        <dbReference type="ARBA" id="ARBA00022631"/>
    </source>
</evidence>
<reference evidence="8" key="1">
    <citation type="submission" date="2017-03" db="EMBL/GenBank/DDBJ databases">
        <authorList>
            <person name="Rodrigo-Torres L."/>
            <person name="Arahal R.D."/>
            <person name="Lucena T."/>
        </authorList>
    </citation>
    <scope>NUCLEOTIDE SEQUENCE [LARGE SCALE GENOMIC DNA]</scope>
    <source>
        <strain evidence="8">CECT 8370</strain>
    </source>
</reference>
<comment type="similarity">
    <text evidence="2">Belongs to the polysaccharide deacetylase family.</text>
</comment>
<organism evidence="7 8">
    <name type="scientific">Roseovarius gaetbuli</name>
    <dbReference type="NCBI Taxonomy" id="1356575"/>
    <lineage>
        <taxon>Bacteria</taxon>
        <taxon>Pseudomonadati</taxon>
        <taxon>Pseudomonadota</taxon>
        <taxon>Alphaproteobacteria</taxon>
        <taxon>Rhodobacterales</taxon>
        <taxon>Roseobacteraceae</taxon>
        <taxon>Roseovarius</taxon>
    </lineage>
</organism>
<accession>A0A1X7AD71</accession>
<protein>
    <recommendedName>
        <fullName evidence="3">Chitooligosaccharide deacetylase</fullName>
    </recommendedName>
    <alternativeName>
        <fullName evidence="5">Nodulation protein B</fullName>
    </alternativeName>
</protein>
<dbReference type="NCBIfam" id="TIGR03164">
    <property type="entry name" value="UHCUDC"/>
    <property type="match status" value="1"/>
</dbReference>
<dbReference type="InterPro" id="IPR017580">
    <property type="entry name" value="OHCU_decarboxylase-1"/>
</dbReference>
<dbReference type="Gene3D" id="1.10.3330.10">
    <property type="entry name" value="Oxo-4-hydroxy-4-carboxy-5-ureidoimidazoline decarboxylase"/>
    <property type="match status" value="1"/>
</dbReference>
<dbReference type="PANTHER" id="PTHR43123:SF1">
    <property type="entry name" value="POLYSACCHARIDE DEACETYLASE-RELATED"/>
    <property type="match status" value="1"/>
</dbReference>
<gene>
    <name evidence="7" type="primary">uao</name>
    <name evidence="7" type="ORF">ROG8370_03694</name>
</gene>
<dbReference type="Gene3D" id="3.20.20.370">
    <property type="entry name" value="Glycoside hydrolase/deacetylase"/>
    <property type="match status" value="1"/>
</dbReference>
<dbReference type="InterPro" id="IPR017625">
    <property type="entry name" value="PuuE"/>
</dbReference>
<dbReference type="InterPro" id="IPR018020">
    <property type="entry name" value="OHCU_decarboxylase"/>
</dbReference>
<dbReference type="GO" id="GO:0006144">
    <property type="term" value="P:purine nucleobase metabolic process"/>
    <property type="evidence" value="ECO:0007669"/>
    <property type="project" value="UniProtKB-KW"/>
</dbReference>